<organism evidence="2 3">
    <name type="scientific">Candidatus Liptonbacteria bacterium RIFCSPHIGHO2_01_FULL_57_28</name>
    <dbReference type="NCBI Taxonomy" id="1798647"/>
    <lineage>
        <taxon>Bacteria</taxon>
        <taxon>Candidatus Liptoniibacteriota</taxon>
    </lineage>
</organism>
<evidence type="ECO:0000313" key="3">
    <source>
        <dbReference type="Proteomes" id="UP000179059"/>
    </source>
</evidence>
<feature type="transmembrane region" description="Helical" evidence="1">
    <location>
        <begin position="61"/>
        <end position="82"/>
    </location>
</feature>
<feature type="transmembrane region" description="Helical" evidence="1">
    <location>
        <begin position="166"/>
        <end position="185"/>
    </location>
</feature>
<feature type="transmembrane region" description="Helical" evidence="1">
    <location>
        <begin position="6"/>
        <end position="24"/>
    </location>
</feature>
<keyword evidence="1" id="KW-0812">Transmembrane</keyword>
<accession>A0A1G2CBU1</accession>
<sequence length="188" mass="20184">MDGKILLGLLTIGIGIISYVLYFFGIFRGRTKPDPYSWLIWGVLASIVFFAQIGSGGGPGAWATAFTAAVCLLIAAIAYARYQGKMKKVDLFSLIGAVVAIAVWRLTADPLWAVILAIIIGAIGFIPTFYKIFSRPAEETAATYSLNALKFGVALFALGSLSPVTWLYPAALVVMNVSLAATILLRRM</sequence>
<evidence type="ECO:0000313" key="2">
    <source>
        <dbReference type="EMBL" id="OGY98651.1"/>
    </source>
</evidence>
<protein>
    <submittedName>
        <fullName evidence="2">Uncharacterized protein</fullName>
    </submittedName>
</protein>
<feature type="transmembrane region" description="Helical" evidence="1">
    <location>
        <begin position="142"/>
        <end position="160"/>
    </location>
</feature>
<feature type="transmembrane region" description="Helical" evidence="1">
    <location>
        <begin position="112"/>
        <end position="130"/>
    </location>
</feature>
<dbReference type="AlphaFoldDB" id="A0A1G2CBU1"/>
<evidence type="ECO:0000256" key="1">
    <source>
        <dbReference type="SAM" id="Phobius"/>
    </source>
</evidence>
<keyword evidence="1" id="KW-0472">Membrane</keyword>
<comment type="caution">
    <text evidence="2">The sequence shown here is derived from an EMBL/GenBank/DDBJ whole genome shotgun (WGS) entry which is preliminary data.</text>
</comment>
<feature type="transmembrane region" description="Helical" evidence="1">
    <location>
        <begin position="89"/>
        <end position="106"/>
    </location>
</feature>
<feature type="transmembrane region" description="Helical" evidence="1">
    <location>
        <begin position="36"/>
        <end position="55"/>
    </location>
</feature>
<gene>
    <name evidence="2" type="ORF">A2855_01310</name>
</gene>
<name>A0A1G2CBU1_9BACT</name>
<dbReference type="Proteomes" id="UP000179059">
    <property type="component" value="Unassembled WGS sequence"/>
</dbReference>
<proteinExistence type="predicted"/>
<reference evidence="2 3" key="1">
    <citation type="journal article" date="2016" name="Nat. Commun.">
        <title>Thousands of microbial genomes shed light on interconnected biogeochemical processes in an aquifer system.</title>
        <authorList>
            <person name="Anantharaman K."/>
            <person name="Brown C.T."/>
            <person name="Hug L.A."/>
            <person name="Sharon I."/>
            <person name="Castelle C.J."/>
            <person name="Probst A.J."/>
            <person name="Thomas B.C."/>
            <person name="Singh A."/>
            <person name="Wilkins M.J."/>
            <person name="Karaoz U."/>
            <person name="Brodie E.L."/>
            <person name="Williams K.H."/>
            <person name="Hubbard S.S."/>
            <person name="Banfield J.F."/>
        </authorList>
    </citation>
    <scope>NUCLEOTIDE SEQUENCE [LARGE SCALE GENOMIC DNA]</scope>
</reference>
<dbReference type="EMBL" id="MHKX01000004">
    <property type="protein sequence ID" value="OGY98651.1"/>
    <property type="molecule type" value="Genomic_DNA"/>
</dbReference>
<keyword evidence="1" id="KW-1133">Transmembrane helix</keyword>
<dbReference type="STRING" id="1798647.A2855_01310"/>